<dbReference type="Pfam" id="PF00580">
    <property type="entry name" value="UvrD-helicase"/>
    <property type="match status" value="1"/>
</dbReference>
<keyword evidence="2 14" id="KW-0547">Nucleotide-binding</keyword>
<dbReference type="PROSITE" id="PS51198">
    <property type="entry name" value="UVRD_HELICASE_ATP_BIND"/>
    <property type="match status" value="1"/>
</dbReference>
<evidence type="ECO:0000256" key="8">
    <source>
        <dbReference type="ARBA" id="ARBA00023125"/>
    </source>
</evidence>
<evidence type="ECO:0000313" key="17">
    <source>
        <dbReference type="EMBL" id="PWJ41995.1"/>
    </source>
</evidence>
<dbReference type="InterPro" id="IPR011604">
    <property type="entry name" value="PDDEXK-like_dom_sf"/>
</dbReference>
<reference evidence="17 18" key="1">
    <citation type="submission" date="2018-03" db="EMBL/GenBank/DDBJ databases">
        <title>Genomic Encyclopedia of Archaeal and Bacterial Type Strains, Phase II (KMG-II): from individual species to whole genera.</title>
        <authorList>
            <person name="Goeker M."/>
        </authorList>
    </citation>
    <scope>NUCLEOTIDE SEQUENCE [LARGE SCALE GENOMIC DNA]</scope>
    <source>
        <strain evidence="17 18">DSM 28229</strain>
    </source>
</reference>
<dbReference type="SUPFAM" id="SSF52540">
    <property type="entry name" value="P-loop containing nucleoside triphosphate hydrolases"/>
    <property type="match status" value="1"/>
</dbReference>
<dbReference type="InterPro" id="IPR027417">
    <property type="entry name" value="P-loop_NTPase"/>
</dbReference>
<comment type="catalytic activity">
    <reaction evidence="11">
        <text>Couples ATP hydrolysis with the unwinding of duplex DNA by translocating in the 3'-5' direction.</text>
        <dbReference type="EC" id="5.6.2.4"/>
    </reaction>
</comment>
<dbReference type="RefSeq" id="WP_146201688.1">
    <property type="nucleotide sequence ID" value="NZ_QGDO01000003.1"/>
</dbReference>
<keyword evidence="3" id="KW-0227">DNA damage</keyword>
<protein>
    <recommendedName>
        <fullName evidence="12">DNA 3'-5' helicase</fullName>
        <ecNumber evidence="12">5.6.2.4</ecNumber>
    </recommendedName>
</protein>
<comment type="caution">
    <text evidence="17">The sequence shown here is derived from an EMBL/GenBank/DDBJ whole genome shotgun (WGS) entry which is preliminary data.</text>
</comment>
<evidence type="ECO:0000256" key="3">
    <source>
        <dbReference type="ARBA" id="ARBA00022763"/>
    </source>
</evidence>
<dbReference type="OrthoDB" id="9810135at2"/>
<dbReference type="InterPro" id="IPR000212">
    <property type="entry name" value="DNA_helicase_UvrD/REP"/>
</dbReference>
<dbReference type="AlphaFoldDB" id="A0A315Z8V3"/>
<evidence type="ECO:0000256" key="13">
    <source>
        <dbReference type="ARBA" id="ARBA00048988"/>
    </source>
</evidence>
<dbReference type="GO" id="GO:0004527">
    <property type="term" value="F:exonuclease activity"/>
    <property type="evidence" value="ECO:0007669"/>
    <property type="project" value="UniProtKB-KW"/>
</dbReference>
<evidence type="ECO:0000256" key="7">
    <source>
        <dbReference type="ARBA" id="ARBA00022840"/>
    </source>
</evidence>
<evidence type="ECO:0000313" key="18">
    <source>
        <dbReference type="Proteomes" id="UP000245535"/>
    </source>
</evidence>
<keyword evidence="7 14" id="KW-0067">ATP-binding</keyword>
<dbReference type="PANTHER" id="PTHR11070:SF67">
    <property type="entry name" value="DNA 3'-5' HELICASE"/>
    <property type="match status" value="1"/>
</dbReference>
<evidence type="ECO:0000256" key="11">
    <source>
        <dbReference type="ARBA" id="ARBA00034617"/>
    </source>
</evidence>
<feature type="domain" description="UvrD-like helicase ATP-binding" evidence="15">
    <location>
        <begin position="1"/>
        <end position="500"/>
    </location>
</feature>
<keyword evidence="10" id="KW-0413">Isomerase</keyword>
<dbReference type="Proteomes" id="UP000245535">
    <property type="component" value="Unassembled WGS sequence"/>
</dbReference>
<evidence type="ECO:0000256" key="12">
    <source>
        <dbReference type="ARBA" id="ARBA00034808"/>
    </source>
</evidence>
<gene>
    <name evidence="17" type="ORF">BC781_103245</name>
</gene>
<evidence type="ECO:0000259" key="15">
    <source>
        <dbReference type="PROSITE" id="PS51198"/>
    </source>
</evidence>
<evidence type="ECO:0000256" key="4">
    <source>
        <dbReference type="ARBA" id="ARBA00022801"/>
    </source>
</evidence>
<dbReference type="EMBL" id="QGDO01000003">
    <property type="protein sequence ID" value="PWJ41995.1"/>
    <property type="molecule type" value="Genomic_DNA"/>
</dbReference>
<dbReference type="InterPro" id="IPR014017">
    <property type="entry name" value="DNA_helicase_UvrD-like_C"/>
</dbReference>
<comment type="catalytic activity">
    <reaction evidence="13">
        <text>ATP + H2O = ADP + phosphate + H(+)</text>
        <dbReference type="Rhea" id="RHEA:13065"/>
        <dbReference type="ChEBI" id="CHEBI:15377"/>
        <dbReference type="ChEBI" id="CHEBI:15378"/>
        <dbReference type="ChEBI" id="CHEBI:30616"/>
        <dbReference type="ChEBI" id="CHEBI:43474"/>
        <dbReference type="ChEBI" id="CHEBI:456216"/>
        <dbReference type="EC" id="5.6.2.4"/>
    </reaction>
</comment>
<dbReference type="PROSITE" id="PS51217">
    <property type="entry name" value="UVRD_HELICASE_CTER"/>
    <property type="match status" value="1"/>
</dbReference>
<keyword evidence="4 14" id="KW-0378">Hydrolase</keyword>
<accession>A0A315Z8V3</accession>
<dbReference type="GO" id="GO:0003677">
    <property type="term" value="F:DNA binding"/>
    <property type="evidence" value="ECO:0007669"/>
    <property type="project" value="UniProtKB-KW"/>
</dbReference>
<dbReference type="Gene3D" id="3.90.320.10">
    <property type="match status" value="1"/>
</dbReference>
<evidence type="ECO:0000256" key="5">
    <source>
        <dbReference type="ARBA" id="ARBA00022806"/>
    </source>
</evidence>
<dbReference type="InterPro" id="IPR014016">
    <property type="entry name" value="UvrD-like_ATP-bd"/>
</dbReference>
<dbReference type="Gene3D" id="1.10.3170.10">
    <property type="entry name" value="Recbcd, chain B, domain 2"/>
    <property type="match status" value="1"/>
</dbReference>
<evidence type="ECO:0000256" key="10">
    <source>
        <dbReference type="ARBA" id="ARBA00023235"/>
    </source>
</evidence>
<name>A0A315Z8V3_SEDFL</name>
<dbReference type="EC" id="5.6.2.4" evidence="12"/>
<feature type="domain" description="UvrD-like helicase C-terminal" evidence="16">
    <location>
        <begin position="515"/>
        <end position="772"/>
    </location>
</feature>
<keyword evidence="1" id="KW-0540">Nuclease</keyword>
<evidence type="ECO:0000256" key="2">
    <source>
        <dbReference type="ARBA" id="ARBA00022741"/>
    </source>
</evidence>
<dbReference type="GO" id="GO:0000725">
    <property type="term" value="P:recombinational repair"/>
    <property type="evidence" value="ECO:0007669"/>
    <property type="project" value="TreeGrafter"/>
</dbReference>
<dbReference type="GO" id="GO:0005524">
    <property type="term" value="F:ATP binding"/>
    <property type="evidence" value="ECO:0007669"/>
    <property type="project" value="UniProtKB-UniRule"/>
</dbReference>
<dbReference type="PANTHER" id="PTHR11070">
    <property type="entry name" value="UVRD / RECB / PCRA DNA HELICASE FAMILY MEMBER"/>
    <property type="match status" value="1"/>
</dbReference>
<dbReference type="GO" id="GO:0005829">
    <property type="term" value="C:cytosol"/>
    <property type="evidence" value="ECO:0007669"/>
    <property type="project" value="TreeGrafter"/>
</dbReference>
<sequence length="1114" mass="128766">MDKQFKVYSSSAGSGKTFTLTKEYLKIVFTAPALEGEFRSDYFKSILAVTFTRDATNEMKDRILDSLSDMRDYLNGGEKPFILKLIVDELNEEYPQSGYTEKIISERAESIYYSILHNYSDFAVSTIDSFNQKIVQAFKKDLELPFRFDLQLDKDELLQDAIQIIQDKAGKKEQSKLTQLLVDFAFRRASEGNSWYLDHSLTSFGQNIFSEEKWNIIQNLSELTLEDFERLRKEIIAFNTKIENQVRELAQKGAELIKTNQIEAADFAYGNSTIHPYFNKLANPDVSILDVEVKARLSKLFNDNSSKWHSSKASSAAQQAIELIRPQLVDLHLQINSILQDVESDYIIAKELDKNIYLLSSINEISNEINRLKEEKNIVHISDINKKINTVIEGQPVPYLYERIGEKYNHILIDEFQDTSMMQWHNLIPLVTHTLSKNLTSLVVGDPKQAIYRWRGGKAQMLVSLPEITTAPEGSSLKDEEYTFKMHQESIALQTNYRSRSNVITFNNHFFNLIVSKLKSDYPSITQYYQDVAQNITSKAGGNVSIQLLNDKQQYADTSLYTVLNTINNVIDKGYRYSDIAILVRNNSHGVNVAQFLIEKGLRVVSSESLLVNNSEAVQLSICLLKIISSKDIEAEKLHLYRILSKLTKKSNLLQGKKYLDFTLNVQNSDLPTFFKHIKDEFNINIDYNALNLLPLYDLIEEIYNIFNFNNLEDQQIYLQRFLDIILDFSNIKGNHLLDFLTFWETKSDKLSINSPQSEDSIEILTIHKSKGLQYPIVIMPFADWKTTPYPTEKLWLEWENNLFPDLNTTIMGINKTTEKTLFSGDVYKEKEATFLDAFNVLYVAMTRAEEELHIIGKETKSGNSIQHISHLFNLFLNQENEDLHIDKKEIEITLDDENEPILISEYSFFDDVEEKVDSKKKEEIENYNLPKVIHSSSKSIISLKSNNNEEFESELSISELLSTQRKGLLVHKAFEKLNTINDLDKVLEELKYSGAITSNEIHSIKEQMLKVMDLEELKEYFLEGRNYKVLNERELILRPKRIKGLSTVKSLRPDRVLVKDKKVIIIDYKTGNNPQESHIQQIKKYGEYFQSLGYKEIEKILVYTEVPFCKIVT</sequence>
<organism evidence="17 18">
    <name type="scientific">Sediminitomix flava</name>
    <dbReference type="NCBI Taxonomy" id="379075"/>
    <lineage>
        <taxon>Bacteria</taxon>
        <taxon>Pseudomonadati</taxon>
        <taxon>Bacteroidota</taxon>
        <taxon>Cytophagia</taxon>
        <taxon>Cytophagales</taxon>
        <taxon>Flammeovirgaceae</taxon>
        <taxon>Sediminitomix</taxon>
    </lineage>
</organism>
<dbReference type="Pfam" id="PF13361">
    <property type="entry name" value="UvrD_C"/>
    <property type="match status" value="2"/>
</dbReference>
<dbReference type="GO" id="GO:0043138">
    <property type="term" value="F:3'-5' DNA helicase activity"/>
    <property type="evidence" value="ECO:0007669"/>
    <property type="project" value="UniProtKB-EC"/>
</dbReference>
<keyword evidence="5 14" id="KW-0347">Helicase</keyword>
<proteinExistence type="predicted"/>
<evidence type="ECO:0000256" key="14">
    <source>
        <dbReference type="PROSITE-ProRule" id="PRU00560"/>
    </source>
</evidence>
<feature type="binding site" evidence="14">
    <location>
        <begin position="10"/>
        <end position="17"/>
    </location>
    <ligand>
        <name>ATP</name>
        <dbReference type="ChEBI" id="CHEBI:30616"/>
    </ligand>
</feature>
<keyword evidence="8" id="KW-0238">DNA-binding</keyword>
<dbReference type="GO" id="GO:0016887">
    <property type="term" value="F:ATP hydrolysis activity"/>
    <property type="evidence" value="ECO:0007669"/>
    <property type="project" value="RHEA"/>
</dbReference>
<evidence type="ECO:0000256" key="1">
    <source>
        <dbReference type="ARBA" id="ARBA00022722"/>
    </source>
</evidence>
<keyword evidence="6 17" id="KW-0269">Exonuclease</keyword>
<evidence type="ECO:0000259" key="16">
    <source>
        <dbReference type="PROSITE" id="PS51217"/>
    </source>
</evidence>
<evidence type="ECO:0000256" key="9">
    <source>
        <dbReference type="ARBA" id="ARBA00023204"/>
    </source>
</evidence>
<dbReference type="Gene3D" id="3.40.50.300">
    <property type="entry name" value="P-loop containing nucleotide triphosphate hydrolases"/>
    <property type="match status" value="3"/>
</dbReference>
<keyword evidence="9" id="KW-0234">DNA repair</keyword>
<evidence type="ECO:0000256" key="6">
    <source>
        <dbReference type="ARBA" id="ARBA00022839"/>
    </source>
</evidence>
<keyword evidence="18" id="KW-1185">Reference proteome</keyword>